<comment type="caution">
    <text evidence="2">The sequence shown here is derived from an EMBL/GenBank/DDBJ whole genome shotgun (WGS) entry which is preliminary data.</text>
</comment>
<evidence type="ECO:0008006" key="4">
    <source>
        <dbReference type="Google" id="ProtNLM"/>
    </source>
</evidence>
<dbReference type="RefSeq" id="WP_380624443.1">
    <property type="nucleotide sequence ID" value="NZ_JBHSDK010000031.1"/>
</dbReference>
<evidence type="ECO:0000313" key="3">
    <source>
        <dbReference type="Proteomes" id="UP001595823"/>
    </source>
</evidence>
<name>A0ABV8U486_9ACTN</name>
<dbReference type="Proteomes" id="UP001595823">
    <property type="component" value="Unassembled WGS sequence"/>
</dbReference>
<keyword evidence="3" id="KW-1185">Reference proteome</keyword>
<accession>A0ABV8U486</accession>
<proteinExistence type="predicted"/>
<sequence>MSDNVSVVDPGLEQAFAAFMRAFYRAEFNCSSAEEKVAAYRAWQPLFSTGTRHRVDRHIEFWSGSGPVSPPDPSADPKDPDYDIHGTSFREDGSGVVVVSLGSGAHRFRVSMVAESGGWKWDGGLDLPAPF</sequence>
<gene>
    <name evidence="2" type="ORF">ACFPET_19780</name>
</gene>
<dbReference type="EMBL" id="JBHSDK010000031">
    <property type="protein sequence ID" value="MFC4337442.1"/>
    <property type="molecule type" value="Genomic_DNA"/>
</dbReference>
<evidence type="ECO:0000313" key="2">
    <source>
        <dbReference type="EMBL" id="MFC4337442.1"/>
    </source>
</evidence>
<evidence type="ECO:0000256" key="1">
    <source>
        <dbReference type="SAM" id="MobiDB-lite"/>
    </source>
</evidence>
<organism evidence="2 3">
    <name type="scientific">Salininema proteolyticum</name>
    <dbReference type="NCBI Taxonomy" id="1607685"/>
    <lineage>
        <taxon>Bacteria</taxon>
        <taxon>Bacillati</taxon>
        <taxon>Actinomycetota</taxon>
        <taxon>Actinomycetes</taxon>
        <taxon>Glycomycetales</taxon>
        <taxon>Glycomycetaceae</taxon>
        <taxon>Salininema</taxon>
    </lineage>
</organism>
<feature type="region of interest" description="Disordered" evidence="1">
    <location>
        <begin position="62"/>
        <end position="83"/>
    </location>
</feature>
<reference evidence="3" key="1">
    <citation type="journal article" date="2019" name="Int. J. Syst. Evol. Microbiol.">
        <title>The Global Catalogue of Microorganisms (GCM) 10K type strain sequencing project: providing services to taxonomists for standard genome sequencing and annotation.</title>
        <authorList>
            <consortium name="The Broad Institute Genomics Platform"/>
            <consortium name="The Broad Institute Genome Sequencing Center for Infectious Disease"/>
            <person name="Wu L."/>
            <person name="Ma J."/>
        </authorList>
    </citation>
    <scope>NUCLEOTIDE SEQUENCE [LARGE SCALE GENOMIC DNA]</scope>
    <source>
        <strain evidence="3">IBRC-M 10908</strain>
    </source>
</reference>
<protein>
    <recommendedName>
        <fullName evidence="4">DUF3828 domain-containing protein</fullName>
    </recommendedName>
</protein>